<name>A0A4S4KV59_9APHY</name>
<keyword evidence="2" id="KW-1185">Reference proteome</keyword>
<sequence>MTSPTPSLNRRSTLIDYLSSSLPKRTRLPSLRSRKSTASVASNNNRDSFYAPYAVHQQNMAPIILRDPEATARLLETILDAPGGRRMLCRLARTCKAFKDPALDLLWRDLDTVIPLVTLFPNALLKRARRPALGLIKSPEGSDWEAVLAYGERVRSITYVEAFNTISQTIFPIFEQVPREHLLPNLTSLTWKAETAPGLAYCKPFLNPQLKNFTLEMGVRAPRINEFLDYVLEKTQLTSFSFTLHSNLPDAFVEKMQPNRQLEKLALMAPGSLAAKVGKWTSGLPSLKNFQLDLTNSSTRAVEGFFTDIAPGSGFSTPSSVGGTDGDVLPGDNDGDFSEIRKSAARLTSDYPRKGAFLTLTQLSLSGETANIATFLKHITSPLVTLDLAIEDPPARDDWQDLCRLMCEHFGRTLQVLRISASTASRFSELVRSTSRGGDVQLQHLTLEHFGPLPCLQRLEIELPESAVFHNVDLVHLARVCPNVEVVRLCGQARFPQSFGPPYLTLEGIIPLTSACTRLHTLSVVVNALDGRDETYKTMEISSRALMRLHVGHSWVKDALQTALLISHIAPHLETLKWFPQASRSGVVELHATNWQKVNDFLPPVQHMRLIERSLKPKSVIIEKPKTAEKEVDATVHTSHRGVQVKPEYADVDAQVAPQTADVEIEALPETHEVEIDATPVYVEHEVHAIPEFSDFGVNASPDTEEKAIDVFEPVVEEVQSVTDSEQPSESKTPPSTFIPSINDLVNLPLRVVQVYTYYLTFPVRYMLSFVPSMPTALANYADTEYEPKSPVPESPVIENGVNGVNGVNGNGISEKHMPHMNHMSSPSLHELSADENDMDINPVCQ</sequence>
<dbReference type="EMBL" id="SGPJ01000004">
    <property type="protein sequence ID" value="THH02594.1"/>
    <property type="molecule type" value="Genomic_DNA"/>
</dbReference>
<organism evidence="1 2">
    <name type="scientific">Hermanssonia centrifuga</name>
    <dbReference type="NCBI Taxonomy" id="98765"/>
    <lineage>
        <taxon>Eukaryota</taxon>
        <taxon>Fungi</taxon>
        <taxon>Dikarya</taxon>
        <taxon>Basidiomycota</taxon>
        <taxon>Agaricomycotina</taxon>
        <taxon>Agaricomycetes</taxon>
        <taxon>Polyporales</taxon>
        <taxon>Meruliaceae</taxon>
        <taxon>Hermanssonia</taxon>
    </lineage>
</organism>
<evidence type="ECO:0000313" key="1">
    <source>
        <dbReference type="EMBL" id="THH02594.1"/>
    </source>
</evidence>
<comment type="caution">
    <text evidence="1">The sequence shown here is derived from an EMBL/GenBank/DDBJ whole genome shotgun (WGS) entry which is preliminary data.</text>
</comment>
<dbReference type="Gene3D" id="3.80.10.10">
    <property type="entry name" value="Ribonuclease Inhibitor"/>
    <property type="match status" value="1"/>
</dbReference>
<proteinExistence type="predicted"/>
<dbReference type="AlphaFoldDB" id="A0A4S4KV59"/>
<evidence type="ECO:0000313" key="2">
    <source>
        <dbReference type="Proteomes" id="UP000309038"/>
    </source>
</evidence>
<dbReference type="Proteomes" id="UP000309038">
    <property type="component" value="Unassembled WGS sequence"/>
</dbReference>
<gene>
    <name evidence="1" type="ORF">EW026_g268</name>
</gene>
<evidence type="ECO:0008006" key="3">
    <source>
        <dbReference type="Google" id="ProtNLM"/>
    </source>
</evidence>
<protein>
    <recommendedName>
        <fullName evidence="3">F-box domain-containing protein</fullName>
    </recommendedName>
</protein>
<accession>A0A4S4KV59</accession>
<reference evidence="1 2" key="1">
    <citation type="submission" date="2019-02" db="EMBL/GenBank/DDBJ databases">
        <title>Genome sequencing of the rare red list fungi Phlebia centrifuga.</title>
        <authorList>
            <person name="Buettner E."/>
            <person name="Kellner H."/>
        </authorList>
    </citation>
    <scope>NUCLEOTIDE SEQUENCE [LARGE SCALE GENOMIC DNA]</scope>
    <source>
        <strain evidence="1 2">DSM 108282</strain>
    </source>
</reference>
<dbReference type="InterPro" id="IPR032675">
    <property type="entry name" value="LRR_dom_sf"/>
</dbReference>